<reference evidence="1" key="1">
    <citation type="submission" date="2020-10" db="EMBL/GenBank/DDBJ databases">
        <title>Taxonomic study of unclassified bacteria belonging to the class Ktedonobacteria.</title>
        <authorList>
            <person name="Yabe S."/>
            <person name="Wang C.M."/>
            <person name="Zheng Y."/>
            <person name="Sakai Y."/>
            <person name="Cavaletti L."/>
            <person name="Monciardini P."/>
            <person name="Donadio S."/>
        </authorList>
    </citation>
    <scope>NUCLEOTIDE SEQUENCE</scope>
    <source>
        <strain evidence="1">SOSP1-1</strain>
    </source>
</reference>
<name>A0A8J3IF34_9CHLR</name>
<keyword evidence="2" id="KW-1185">Reference proteome</keyword>
<evidence type="ECO:0000313" key="2">
    <source>
        <dbReference type="Proteomes" id="UP000612362"/>
    </source>
</evidence>
<sequence length="91" mass="10752">MEHMKDTNEPVVTFSLIRYHKPGLRTLTYLGLDHWKMHRVPGVCFWRLMGVGRGKVFSPHADLQRSAIFSVWRSYADARRFEEESSLMKRV</sequence>
<dbReference type="EMBL" id="BNJF01000007">
    <property type="protein sequence ID" value="GHO50049.1"/>
    <property type="molecule type" value="Genomic_DNA"/>
</dbReference>
<dbReference type="AlphaFoldDB" id="A0A8J3IF34"/>
<gene>
    <name evidence="1" type="ORF">KSX_82120</name>
</gene>
<accession>A0A8J3IF34</accession>
<proteinExistence type="predicted"/>
<protein>
    <recommendedName>
        <fullName evidence="3">DUF3291 domain-containing protein</fullName>
    </recommendedName>
</protein>
<dbReference type="RefSeq" id="WP_220199116.1">
    <property type="nucleotide sequence ID" value="NZ_BNJF01000007.1"/>
</dbReference>
<evidence type="ECO:0008006" key="3">
    <source>
        <dbReference type="Google" id="ProtNLM"/>
    </source>
</evidence>
<evidence type="ECO:0000313" key="1">
    <source>
        <dbReference type="EMBL" id="GHO50049.1"/>
    </source>
</evidence>
<dbReference type="Proteomes" id="UP000612362">
    <property type="component" value="Unassembled WGS sequence"/>
</dbReference>
<comment type="caution">
    <text evidence="1">The sequence shown here is derived from an EMBL/GenBank/DDBJ whole genome shotgun (WGS) entry which is preliminary data.</text>
</comment>
<organism evidence="1 2">
    <name type="scientific">Ktedonospora formicarum</name>
    <dbReference type="NCBI Taxonomy" id="2778364"/>
    <lineage>
        <taxon>Bacteria</taxon>
        <taxon>Bacillati</taxon>
        <taxon>Chloroflexota</taxon>
        <taxon>Ktedonobacteria</taxon>
        <taxon>Ktedonobacterales</taxon>
        <taxon>Ktedonobacteraceae</taxon>
        <taxon>Ktedonospora</taxon>
    </lineage>
</organism>